<reference evidence="1" key="1">
    <citation type="submission" date="2019-04" db="EMBL/GenBank/DDBJ databases">
        <title>Friends and foes A comparative genomics studyof 23 Aspergillus species from section Flavi.</title>
        <authorList>
            <consortium name="DOE Joint Genome Institute"/>
            <person name="Kjaerbolling I."/>
            <person name="Vesth T."/>
            <person name="Frisvad J.C."/>
            <person name="Nybo J.L."/>
            <person name="Theobald S."/>
            <person name="Kildgaard S."/>
            <person name="Isbrandt T."/>
            <person name="Kuo A."/>
            <person name="Sato A."/>
            <person name="Lyhne E.K."/>
            <person name="Kogle M.E."/>
            <person name="Wiebenga A."/>
            <person name="Kun R.S."/>
            <person name="Lubbers R.J."/>
            <person name="Makela M.R."/>
            <person name="Barry K."/>
            <person name="Chovatia M."/>
            <person name="Clum A."/>
            <person name="Daum C."/>
            <person name="Haridas S."/>
            <person name="He G."/>
            <person name="LaButti K."/>
            <person name="Lipzen A."/>
            <person name="Mondo S."/>
            <person name="Riley R."/>
            <person name="Salamov A."/>
            <person name="Simmons B.A."/>
            <person name="Magnuson J.K."/>
            <person name="Henrissat B."/>
            <person name="Mortensen U.H."/>
            <person name="Larsen T.O."/>
            <person name="Devries R.P."/>
            <person name="Grigoriev I.V."/>
            <person name="Machida M."/>
            <person name="Baker S.E."/>
            <person name="Andersen M.R."/>
        </authorList>
    </citation>
    <scope>NUCLEOTIDE SEQUENCE [LARGE SCALE GENOMIC DNA]</scope>
    <source>
        <strain evidence="1">IBT 14317</strain>
    </source>
</reference>
<name>A0A5N7CPF4_PETAA</name>
<evidence type="ECO:0000313" key="1">
    <source>
        <dbReference type="EMBL" id="KAE8395984.1"/>
    </source>
</evidence>
<proteinExistence type="predicted"/>
<protein>
    <submittedName>
        <fullName evidence="1">Uncharacterized protein</fullName>
    </submittedName>
</protein>
<dbReference type="AlphaFoldDB" id="A0A5N7CPF4"/>
<organism evidence="1">
    <name type="scientific">Petromyces alliaceus</name>
    <name type="common">Aspergillus alliaceus</name>
    <dbReference type="NCBI Taxonomy" id="209559"/>
    <lineage>
        <taxon>Eukaryota</taxon>
        <taxon>Fungi</taxon>
        <taxon>Dikarya</taxon>
        <taxon>Ascomycota</taxon>
        <taxon>Pezizomycotina</taxon>
        <taxon>Eurotiomycetes</taxon>
        <taxon>Eurotiomycetidae</taxon>
        <taxon>Eurotiales</taxon>
        <taxon>Aspergillaceae</taxon>
        <taxon>Aspergillus</taxon>
        <taxon>Aspergillus subgen. Circumdati</taxon>
    </lineage>
</organism>
<dbReference type="EMBL" id="ML735216">
    <property type="protein sequence ID" value="KAE8395984.1"/>
    <property type="molecule type" value="Genomic_DNA"/>
</dbReference>
<accession>A0A5N7CPF4</accession>
<dbReference type="OrthoDB" id="4486863at2759"/>
<sequence>MTFSGLPRKKGLQSNPDRKSYLYYAQRRKLYLANSPMLPLYAPRTNVSAALALILSRFCSEACYNADVLLQNLTAADIKSWTLKRLYSMRNFKTIGPLIENNYINISLCRLPRPRPTEKVINLLYFQTTHYIYYNSVFANEKQRLYYTVGLNLSSVTACQALDSSLASKEALCNSGYKTNWSDKPGKLEDNIASIMSSDSSSSNIKSDIDYLSDYSSVTDDGYVKFYIIRHSVPKYLNILAAIITLLYTKKEDRKP</sequence>
<gene>
    <name evidence="1" type="ORF">BDV23DRAFT_168299</name>
</gene>
<dbReference type="Proteomes" id="UP000326877">
    <property type="component" value="Unassembled WGS sequence"/>
</dbReference>